<protein>
    <recommendedName>
        <fullName evidence="3">RNI-like protein</fullName>
    </recommendedName>
</protein>
<organism evidence="1 2">
    <name type="scientific">Rhizopogon vinicolor AM-OR11-026</name>
    <dbReference type="NCBI Taxonomy" id="1314800"/>
    <lineage>
        <taxon>Eukaryota</taxon>
        <taxon>Fungi</taxon>
        <taxon>Dikarya</taxon>
        <taxon>Basidiomycota</taxon>
        <taxon>Agaricomycotina</taxon>
        <taxon>Agaricomycetes</taxon>
        <taxon>Agaricomycetidae</taxon>
        <taxon>Boletales</taxon>
        <taxon>Suillineae</taxon>
        <taxon>Rhizopogonaceae</taxon>
        <taxon>Rhizopogon</taxon>
    </lineage>
</organism>
<sequence length="272" mass="30349">MFLGDPLAVLHLTHQKIANVLADRGLLTEIVLTLLRSGNIDRLELGPTMCEEDGLNLPPSNLLQVFSRPDYYVMLKELILNGAHLDRDFDLVHIQRLPNLEKLHLEATGIGNEAVFLLVNLKEKLYFLDLAHNPKINDDAIPAILFLANLTYLSIQATGINMPGLRRLATVACTEERAIDIEIPFKCEKYIDNLHKQYLVNPAAPLITDPSACSLLSNASLIRNLGAHAAVNVSIVPTGTRLEMIERLTKLLERRQMDLTVRSMICGETMEV</sequence>
<proteinExistence type="predicted"/>
<dbReference type="AlphaFoldDB" id="A0A1B7N3Q6"/>
<evidence type="ECO:0008006" key="3">
    <source>
        <dbReference type="Google" id="ProtNLM"/>
    </source>
</evidence>
<dbReference type="STRING" id="1314800.A0A1B7N3Q6"/>
<dbReference type="OrthoDB" id="120976at2759"/>
<dbReference type="Gene3D" id="3.80.10.10">
    <property type="entry name" value="Ribonuclease Inhibitor"/>
    <property type="match status" value="1"/>
</dbReference>
<reference evidence="1 2" key="1">
    <citation type="submission" date="2016-06" db="EMBL/GenBank/DDBJ databases">
        <title>Comparative genomics of the ectomycorrhizal sister species Rhizopogon vinicolor and Rhizopogon vesiculosus (Basidiomycota: Boletales) reveals a divergence of the mating type B locus.</title>
        <authorList>
            <consortium name="DOE Joint Genome Institute"/>
            <person name="Mujic A.B."/>
            <person name="Kuo A."/>
            <person name="Tritt A."/>
            <person name="Lipzen A."/>
            <person name="Chen C."/>
            <person name="Johnson J."/>
            <person name="Sharma A."/>
            <person name="Barry K."/>
            <person name="Grigoriev I.V."/>
            <person name="Spatafora J.W."/>
        </authorList>
    </citation>
    <scope>NUCLEOTIDE SEQUENCE [LARGE SCALE GENOMIC DNA]</scope>
    <source>
        <strain evidence="1 2">AM-OR11-026</strain>
    </source>
</reference>
<dbReference type="InterPro" id="IPR032675">
    <property type="entry name" value="LRR_dom_sf"/>
</dbReference>
<dbReference type="InParanoid" id="A0A1B7N3Q6"/>
<dbReference type="EMBL" id="KV448247">
    <property type="protein sequence ID" value="OAX39500.1"/>
    <property type="molecule type" value="Genomic_DNA"/>
</dbReference>
<name>A0A1B7N3Q6_9AGAM</name>
<accession>A0A1B7N3Q6</accession>
<gene>
    <name evidence="1" type="ORF">K503DRAFT_849485</name>
</gene>
<dbReference type="Proteomes" id="UP000092154">
    <property type="component" value="Unassembled WGS sequence"/>
</dbReference>
<keyword evidence="2" id="KW-1185">Reference proteome</keyword>
<dbReference type="SUPFAM" id="SSF52047">
    <property type="entry name" value="RNI-like"/>
    <property type="match status" value="1"/>
</dbReference>
<evidence type="ECO:0000313" key="2">
    <source>
        <dbReference type="Proteomes" id="UP000092154"/>
    </source>
</evidence>
<evidence type="ECO:0000313" key="1">
    <source>
        <dbReference type="EMBL" id="OAX39500.1"/>
    </source>
</evidence>